<keyword evidence="14" id="KW-0547">Nucleotide-binding</keyword>
<gene>
    <name evidence="14" type="ORF">ACFQSB_27755</name>
</gene>
<comment type="subcellular location">
    <subcellularLocation>
        <location evidence="2">Cell membrane</location>
    </subcellularLocation>
</comment>
<dbReference type="Gene3D" id="3.30.565.10">
    <property type="entry name" value="Histidine kinase-like ATPase, C-terminal domain"/>
    <property type="match status" value="1"/>
</dbReference>
<keyword evidence="15" id="KW-1185">Reference proteome</keyword>
<evidence type="ECO:0000256" key="6">
    <source>
        <dbReference type="ARBA" id="ARBA00022692"/>
    </source>
</evidence>
<keyword evidence="14" id="KW-0067">ATP-binding</keyword>
<dbReference type="CDD" id="cd19410">
    <property type="entry name" value="HK9-like_sensor"/>
    <property type="match status" value="1"/>
</dbReference>
<dbReference type="Pfam" id="PF05227">
    <property type="entry name" value="CHASE3"/>
    <property type="match status" value="1"/>
</dbReference>
<keyword evidence="7" id="KW-0418">Kinase</keyword>
<dbReference type="InterPro" id="IPR007891">
    <property type="entry name" value="CHASE3"/>
</dbReference>
<dbReference type="PROSITE" id="PS50109">
    <property type="entry name" value="HIS_KIN"/>
    <property type="match status" value="1"/>
</dbReference>
<keyword evidence="6 11" id="KW-0812">Transmembrane</keyword>
<proteinExistence type="predicted"/>
<dbReference type="PRINTS" id="PR00344">
    <property type="entry name" value="BCTRLSENSOR"/>
</dbReference>
<dbReference type="InterPro" id="IPR036890">
    <property type="entry name" value="HATPase_C_sf"/>
</dbReference>
<dbReference type="CDD" id="cd06225">
    <property type="entry name" value="HAMP"/>
    <property type="match status" value="1"/>
</dbReference>
<dbReference type="InterPro" id="IPR052162">
    <property type="entry name" value="Sensor_kinase/Photoreceptor"/>
</dbReference>
<keyword evidence="11" id="KW-0472">Membrane</keyword>
<dbReference type="CDD" id="cd00082">
    <property type="entry name" value="HisKA"/>
    <property type="match status" value="1"/>
</dbReference>
<evidence type="ECO:0000256" key="4">
    <source>
        <dbReference type="ARBA" id="ARBA00022553"/>
    </source>
</evidence>
<dbReference type="EC" id="2.7.13.3" evidence="3"/>
<comment type="catalytic activity">
    <reaction evidence="1">
        <text>ATP + protein L-histidine = ADP + protein N-phospho-L-histidine.</text>
        <dbReference type="EC" id="2.7.13.3"/>
    </reaction>
</comment>
<protein>
    <recommendedName>
        <fullName evidence="3">histidine kinase</fullName>
        <ecNumber evidence="3">2.7.13.3</ecNumber>
    </recommendedName>
</protein>
<dbReference type="Pfam" id="PF02518">
    <property type="entry name" value="HATPase_c"/>
    <property type="match status" value="1"/>
</dbReference>
<evidence type="ECO:0000313" key="14">
    <source>
        <dbReference type="EMBL" id="MFC7386033.1"/>
    </source>
</evidence>
<dbReference type="GO" id="GO:0005524">
    <property type="term" value="F:ATP binding"/>
    <property type="evidence" value="ECO:0007669"/>
    <property type="project" value="UniProtKB-KW"/>
</dbReference>
<dbReference type="SMART" id="SM00304">
    <property type="entry name" value="HAMP"/>
    <property type="match status" value="1"/>
</dbReference>
<evidence type="ECO:0000256" key="10">
    <source>
        <dbReference type="SAM" id="Coils"/>
    </source>
</evidence>
<dbReference type="Pfam" id="PF00512">
    <property type="entry name" value="HisKA"/>
    <property type="match status" value="1"/>
</dbReference>
<evidence type="ECO:0000256" key="3">
    <source>
        <dbReference type="ARBA" id="ARBA00012438"/>
    </source>
</evidence>
<organism evidence="14 15">
    <name type="scientific">Sphaerisporangium rhizosphaerae</name>
    <dbReference type="NCBI Taxonomy" id="2269375"/>
    <lineage>
        <taxon>Bacteria</taxon>
        <taxon>Bacillati</taxon>
        <taxon>Actinomycetota</taxon>
        <taxon>Actinomycetes</taxon>
        <taxon>Streptosporangiales</taxon>
        <taxon>Streptosporangiaceae</taxon>
        <taxon>Sphaerisporangium</taxon>
    </lineage>
</organism>
<keyword evidence="4" id="KW-0597">Phosphoprotein</keyword>
<dbReference type="InterPro" id="IPR003661">
    <property type="entry name" value="HisK_dim/P_dom"/>
</dbReference>
<dbReference type="PROSITE" id="PS50885">
    <property type="entry name" value="HAMP"/>
    <property type="match status" value="1"/>
</dbReference>
<comment type="caution">
    <text evidence="14">The sequence shown here is derived from an EMBL/GenBank/DDBJ whole genome shotgun (WGS) entry which is preliminary data.</text>
</comment>
<reference evidence="15" key="1">
    <citation type="journal article" date="2019" name="Int. J. Syst. Evol. Microbiol.">
        <title>The Global Catalogue of Microorganisms (GCM) 10K type strain sequencing project: providing services to taxonomists for standard genome sequencing and annotation.</title>
        <authorList>
            <consortium name="The Broad Institute Genomics Platform"/>
            <consortium name="The Broad Institute Genome Sequencing Center for Infectious Disease"/>
            <person name="Wu L."/>
            <person name="Ma J."/>
        </authorList>
    </citation>
    <scope>NUCLEOTIDE SEQUENCE [LARGE SCALE GENOMIC DNA]</scope>
    <source>
        <strain evidence="15">CECT 7649</strain>
    </source>
</reference>
<dbReference type="Pfam" id="PF00672">
    <property type="entry name" value="HAMP"/>
    <property type="match status" value="1"/>
</dbReference>
<dbReference type="PANTHER" id="PTHR43304">
    <property type="entry name" value="PHYTOCHROME-LIKE PROTEIN CPH1"/>
    <property type="match status" value="1"/>
</dbReference>
<dbReference type="RefSeq" id="WP_380829849.1">
    <property type="nucleotide sequence ID" value="NZ_JBHTCG010000023.1"/>
</dbReference>
<dbReference type="EMBL" id="JBHTCG010000023">
    <property type="protein sequence ID" value="MFC7386033.1"/>
    <property type="molecule type" value="Genomic_DNA"/>
</dbReference>
<evidence type="ECO:0000256" key="9">
    <source>
        <dbReference type="ARBA" id="ARBA00023012"/>
    </source>
</evidence>
<dbReference type="InterPro" id="IPR036097">
    <property type="entry name" value="HisK_dim/P_sf"/>
</dbReference>
<evidence type="ECO:0000256" key="11">
    <source>
        <dbReference type="SAM" id="Phobius"/>
    </source>
</evidence>
<dbReference type="InterPro" id="IPR004358">
    <property type="entry name" value="Sig_transdc_His_kin-like_C"/>
</dbReference>
<feature type="coiled-coil region" evidence="10">
    <location>
        <begin position="252"/>
        <end position="279"/>
    </location>
</feature>
<dbReference type="InterPro" id="IPR003594">
    <property type="entry name" value="HATPase_dom"/>
</dbReference>
<evidence type="ECO:0000256" key="2">
    <source>
        <dbReference type="ARBA" id="ARBA00004236"/>
    </source>
</evidence>
<accession>A0ABW2PE72</accession>
<evidence type="ECO:0000256" key="8">
    <source>
        <dbReference type="ARBA" id="ARBA00022989"/>
    </source>
</evidence>
<dbReference type="SMART" id="SM00387">
    <property type="entry name" value="HATPase_c"/>
    <property type="match status" value="1"/>
</dbReference>
<keyword evidence="8 11" id="KW-1133">Transmembrane helix</keyword>
<keyword evidence="5" id="KW-0808">Transferase</keyword>
<dbReference type="Proteomes" id="UP001596496">
    <property type="component" value="Unassembled WGS sequence"/>
</dbReference>
<evidence type="ECO:0000259" key="12">
    <source>
        <dbReference type="PROSITE" id="PS50109"/>
    </source>
</evidence>
<keyword evidence="10" id="KW-0175">Coiled coil</keyword>
<feature type="domain" description="HAMP" evidence="13">
    <location>
        <begin position="208"/>
        <end position="260"/>
    </location>
</feature>
<dbReference type="SMART" id="SM00388">
    <property type="entry name" value="HisKA"/>
    <property type="match status" value="1"/>
</dbReference>
<name>A0ABW2PE72_9ACTN</name>
<keyword evidence="9" id="KW-0902">Two-component regulatory system</keyword>
<sequence length="543" mass="59882">MRARWSAQAWFALVLVVMVVLLALSALAGSVVLRHTTEVSNRLTDVISPARIESERIRTALVDQETGVRGFLLTGKEDFLGPYVAGQAAERRTAAAVRGLAPGAPPLHELTEVERLSAEWRARYAEPLIASVRRDGFDKVSAERTEAGRRAFDTLRSALDAQDAAWLRTRQAARAELSSARTVRNVSFSGIIVFFLLTIIALAVLLRLVVFRPLERLRAASRRVTAGDFGHHVDTGGPSDVAELALDIEAMRVRIVTELEETRQSREMLERQTEELRRSNGELEQFAYVASHDLQEPLRKIASFTQMLEQRYGDRLDERAKQYIGFAVDGAKRMQTLINELLTFSRIGRLNVEFTRLKLSETVELAVRNLAVRVEDTGGTVEVGELPEITGDRTQLVMLWQNLIGNALKFRHPDRAPVVRVDAERVEGEQGGGEQGGDEWRITVTDNGIGIEPKYADKIFLIFQRLHTRDAYEGTGIGLAICRKIAAYHGGRIELDLAYTGGSRFIIHLPVTDGPAAPVGAPVVAAPAASAVPARQATASRDA</sequence>
<dbReference type="InterPro" id="IPR005467">
    <property type="entry name" value="His_kinase_dom"/>
</dbReference>
<dbReference type="SUPFAM" id="SSF158472">
    <property type="entry name" value="HAMP domain-like"/>
    <property type="match status" value="1"/>
</dbReference>
<dbReference type="SUPFAM" id="SSF47384">
    <property type="entry name" value="Homodimeric domain of signal transducing histidine kinase"/>
    <property type="match status" value="1"/>
</dbReference>
<dbReference type="Gene3D" id="6.10.340.10">
    <property type="match status" value="1"/>
</dbReference>
<feature type="transmembrane region" description="Helical" evidence="11">
    <location>
        <begin position="188"/>
        <end position="210"/>
    </location>
</feature>
<evidence type="ECO:0000256" key="5">
    <source>
        <dbReference type="ARBA" id="ARBA00022679"/>
    </source>
</evidence>
<dbReference type="Gene3D" id="1.10.287.130">
    <property type="match status" value="1"/>
</dbReference>
<dbReference type="SUPFAM" id="SSF55874">
    <property type="entry name" value="ATPase domain of HSP90 chaperone/DNA topoisomerase II/histidine kinase"/>
    <property type="match status" value="1"/>
</dbReference>
<dbReference type="InterPro" id="IPR003660">
    <property type="entry name" value="HAMP_dom"/>
</dbReference>
<evidence type="ECO:0000313" key="15">
    <source>
        <dbReference type="Proteomes" id="UP001596496"/>
    </source>
</evidence>
<feature type="domain" description="Histidine kinase" evidence="12">
    <location>
        <begin position="289"/>
        <end position="513"/>
    </location>
</feature>
<evidence type="ECO:0000259" key="13">
    <source>
        <dbReference type="PROSITE" id="PS50885"/>
    </source>
</evidence>
<evidence type="ECO:0000256" key="1">
    <source>
        <dbReference type="ARBA" id="ARBA00000085"/>
    </source>
</evidence>
<evidence type="ECO:0000256" key="7">
    <source>
        <dbReference type="ARBA" id="ARBA00022777"/>
    </source>
</evidence>
<dbReference type="PANTHER" id="PTHR43304:SF1">
    <property type="entry name" value="PAC DOMAIN-CONTAINING PROTEIN"/>
    <property type="match status" value="1"/>
</dbReference>